<dbReference type="EMBL" id="JAKNBA010000003">
    <property type="protein sequence ID" value="MDE1241105.1"/>
    <property type="molecule type" value="Genomic_DNA"/>
</dbReference>
<accession>A0A9X4EYH9</accession>
<organism evidence="1 2">
    <name type="scientific">Vibrio aestuarianus</name>
    <dbReference type="NCBI Taxonomy" id="28171"/>
    <lineage>
        <taxon>Bacteria</taxon>
        <taxon>Pseudomonadati</taxon>
        <taxon>Pseudomonadota</taxon>
        <taxon>Gammaproteobacteria</taxon>
        <taxon>Vibrionales</taxon>
        <taxon>Vibrionaceae</taxon>
        <taxon>Vibrio</taxon>
    </lineage>
</organism>
<gene>
    <name evidence="1" type="ORF">L9W94_02890</name>
</gene>
<protein>
    <submittedName>
        <fullName evidence="1">Uncharacterized protein</fullName>
    </submittedName>
</protein>
<dbReference type="Proteomes" id="UP001140979">
    <property type="component" value="Unassembled WGS sequence"/>
</dbReference>
<dbReference type="RefSeq" id="WP_261918920.1">
    <property type="nucleotide sequence ID" value="NZ_JAKNAW010000009.1"/>
</dbReference>
<comment type="caution">
    <text evidence="1">The sequence shown here is derived from an EMBL/GenBank/DDBJ whole genome shotgun (WGS) entry which is preliminary data.</text>
</comment>
<reference evidence="1" key="1">
    <citation type="submission" date="2022-02" db="EMBL/GenBank/DDBJ databases">
        <title>Emergence and expansion in Europe of a Vibrio aestuarianus clonal complex pathogenic for oysters.</title>
        <authorList>
            <person name="Mesnil A."/>
            <person name="Travers M.-A."/>
        </authorList>
    </citation>
    <scope>NUCLEOTIDE SEQUENCE</scope>
    <source>
        <strain evidence="1">19_064_11T1</strain>
    </source>
</reference>
<sequence>MASNQSLSTGYISEVFSSLIDNADDAVAEFIKAHTGIVGEDGEFQETEDGTLILSSSDMLGLQQLMAEQSISAQTATSTLKSVKDSISASARNI</sequence>
<evidence type="ECO:0000313" key="2">
    <source>
        <dbReference type="Proteomes" id="UP001140979"/>
    </source>
</evidence>
<name>A0A9X4EYH9_9VIBR</name>
<evidence type="ECO:0000313" key="1">
    <source>
        <dbReference type="EMBL" id="MDE1241105.1"/>
    </source>
</evidence>
<proteinExistence type="predicted"/>
<dbReference type="AlphaFoldDB" id="A0A9X4EYH9"/>